<reference evidence="6 7" key="1">
    <citation type="submission" date="2017-06" db="EMBL/GenBank/DDBJ databases">
        <title>Complete genome of Francisella halioticida.</title>
        <authorList>
            <person name="Sjodin A."/>
        </authorList>
    </citation>
    <scope>NUCLEOTIDE SEQUENCE [LARGE SCALE GENOMIC DNA]</scope>
    <source>
        <strain evidence="6 7">DSM 23729</strain>
    </source>
</reference>
<dbReference type="InterPro" id="IPR005119">
    <property type="entry name" value="LysR_subst-bd"/>
</dbReference>
<dbReference type="EMBL" id="CP022132">
    <property type="protein sequence ID" value="ASG68978.1"/>
    <property type="molecule type" value="Genomic_DNA"/>
</dbReference>
<evidence type="ECO:0000313" key="7">
    <source>
        <dbReference type="Proteomes" id="UP000249910"/>
    </source>
</evidence>
<dbReference type="InterPro" id="IPR000847">
    <property type="entry name" value="LysR_HTH_N"/>
</dbReference>
<evidence type="ECO:0000256" key="3">
    <source>
        <dbReference type="ARBA" id="ARBA00023125"/>
    </source>
</evidence>
<evidence type="ECO:0000256" key="2">
    <source>
        <dbReference type="ARBA" id="ARBA00023015"/>
    </source>
</evidence>
<dbReference type="InterPro" id="IPR036390">
    <property type="entry name" value="WH_DNA-bd_sf"/>
</dbReference>
<dbReference type="InterPro" id="IPR036388">
    <property type="entry name" value="WH-like_DNA-bd_sf"/>
</dbReference>
<dbReference type="PANTHER" id="PTHR30419:SF8">
    <property type="entry name" value="NITROGEN ASSIMILATION TRANSCRIPTIONAL ACTIVATOR-RELATED"/>
    <property type="match status" value="1"/>
</dbReference>
<evidence type="ECO:0000313" key="6">
    <source>
        <dbReference type="EMBL" id="ASG68978.1"/>
    </source>
</evidence>
<dbReference type="SUPFAM" id="SSF46785">
    <property type="entry name" value="Winged helix' DNA-binding domain"/>
    <property type="match status" value="1"/>
</dbReference>
<dbReference type="Gene3D" id="3.40.190.290">
    <property type="match status" value="1"/>
</dbReference>
<keyword evidence="4" id="KW-0804">Transcription</keyword>
<dbReference type="PANTHER" id="PTHR30419">
    <property type="entry name" value="HTH-TYPE TRANSCRIPTIONAL REGULATOR YBHD"/>
    <property type="match status" value="1"/>
</dbReference>
<organism evidence="6 7">
    <name type="scientific">Francisella halioticida</name>
    <dbReference type="NCBI Taxonomy" id="549298"/>
    <lineage>
        <taxon>Bacteria</taxon>
        <taxon>Pseudomonadati</taxon>
        <taxon>Pseudomonadota</taxon>
        <taxon>Gammaproteobacteria</taxon>
        <taxon>Thiotrichales</taxon>
        <taxon>Francisellaceae</taxon>
        <taxon>Francisella</taxon>
    </lineage>
</organism>
<keyword evidence="7" id="KW-1185">Reference proteome</keyword>
<name>A0ABN5B5G6_9GAMM</name>
<dbReference type="Pfam" id="PF00126">
    <property type="entry name" value="HTH_1"/>
    <property type="match status" value="1"/>
</dbReference>
<dbReference type="Pfam" id="PF03466">
    <property type="entry name" value="LysR_substrate"/>
    <property type="match status" value="1"/>
</dbReference>
<comment type="similarity">
    <text evidence="1">Belongs to the LysR transcriptional regulatory family.</text>
</comment>
<dbReference type="SUPFAM" id="SSF53850">
    <property type="entry name" value="Periplasmic binding protein-like II"/>
    <property type="match status" value="1"/>
</dbReference>
<protein>
    <submittedName>
        <fullName evidence="6">LysR family transcriptional regulator</fullName>
    </submittedName>
</protein>
<evidence type="ECO:0000256" key="4">
    <source>
        <dbReference type="ARBA" id="ARBA00023163"/>
    </source>
</evidence>
<evidence type="ECO:0000256" key="1">
    <source>
        <dbReference type="ARBA" id="ARBA00009437"/>
    </source>
</evidence>
<feature type="domain" description="HTH lysR-type" evidence="5">
    <location>
        <begin position="1"/>
        <end position="59"/>
    </location>
</feature>
<accession>A0ABN5B5G6</accession>
<dbReference type="InterPro" id="IPR050950">
    <property type="entry name" value="HTH-type_LysR_regulators"/>
</dbReference>
<dbReference type="PROSITE" id="PS50931">
    <property type="entry name" value="HTH_LYSR"/>
    <property type="match status" value="1"/>
</dbReference>
<proteinExistence type="inferred from homology"/>
<evidence type="ECO:0000259" key="5">
    <source>
        <dbReference type="PROSITE" id="PS50931"/>
    </source>
</evidence>
<keyword evidence="3" id="KW-0238">DNA-binding</keyword>
<gene>
    <name evidence="6" type="ORF">CDV26_01655</name>
</gene>
<keyword evidence="2" id="KW-0805">Transcription regulation</keyword>
<sequence>MNLKLSQLRYFVLIVESGGFRAAVKKANRSQAALSSSIKELELIIGQKLFEPSYKAKLTSFGEDILPNIKRFLGNYYDFNAELQSLANGEVGKLKIGSVPSVAAKFIPQIISEFAHEYPEVEIVLIDQDAKKVEEKLLTEKVDLSLGNKLQIENENIGFTYLFSDPVGVVCSVKNPLSKNKKGVGLDQLLNYPFIRNGTCVLLEGSEINTLAKNATYSVENITALYSFLEHNIGVTTLPKLAFSNKNTDLVWLPLKSSNIYRDIGLSYLTNKTLPPIVKAFYDLCIKSSASFPASNSF</sequence>
<dbReference type="Proteomes" id="UP000249910">
    <property type="component" value="Chromosome"/>
</dbReference>
<dbReference type="Gene3D" id="1.10.10.10">
    <property type="entry name" value="Winged helix-like DNA-binding domain superfamily/Winged helix DNA-binding domain"/>
    <property type="match status" value="1"/>
</dbReference>